<keyword evidence="3" id="KW-1185">Reference proteome</keyword>
<feature type="compositionally biased region" description="Basic residues" evidence="1">
    <location>
        <begin position="68"/>
        <end position="78"/>
    </location>
</feature>
<gene>
    <name evidence="2" type="ORF">M8332_05060</name>
</gene>
<feature type="region of interest" description="Disordered" evidence="1">
    <location>
        <begin position="68"/>
        <end position="89"/>
    </location>
</feature>
<protein>
    <submittedName>
        <fullName evidence="2">YjdF family protein</fullName>
    </submittedName>
</protein>
<dbReference type="PIRSF" id="PIRSF021328">
    <property type="entry name" value="UCP021328"/>
    <property type="match status" value="1"/>
</dbReference>
<accession>A0ABY5C472</accession>
<dbReference type="Pfam" id="PF11208">
    <property type="entry name" value="DUF2992"/>
    <property type="match status" value="1"/>
</dbReference>
<sequence length="139" mass="16516">MFVQSQLTIIFDGSFYRGIFEVNSGKNYQVEQIILGSSVPSLPQLCGYLNHHYHQLHFTEVAQTTVKHPNKINPKRQQRAVQKQLKQKHPVTKAQAVLQTEFEQKKVQRKRNHSQLKREHQQQQFELKQQKRKQKHRGH</sequence>
<organism evidence="2 3">
    <name type="scientific">Fructilactobacillus ixorae</name>
    <dbReference type="NCBI Taxonomy" id="1750535"/>
    <lineage>
        <taxon>Bacteria</taxon>
        <taxon>Bacillati</taxon>
        <taxon>Bacillota</taxon>
        <taxon>Bacilli</taxon>
        <taxon>Lactobacillales</taxon>
        <taxon>Lactobacillaceae</taxon>
        <taxon>Fructilactobacillus</taxon>
    </lineage>
</organism>
<proteinExistence type="predicted"/>
<evidence type="ECO:0000256" key="1">
    <source>
        <dbReference type="SAM" id="MobiDB-lite"/>
    </source>
</evidence>
<evidence type="ECO:0000313" key="3">
    <source>
        <dbReference type="Proteomes" id="UP001057532"/>
    </source>
</evidence>
<dbReference type="RefSeq" id="WP_252779753.1">
    <property type="nucleotide sequence ID" value="NZ_CP097478.1"/>
</dbReference>
<evidence type="ECO:0000313" key="2">
    <source>
        <dbReference type="EMBL" id="USS92978.1"/>
    </source>
</evidence>
<reference evidence="2" key="1">
    <citation type="submission" date="2022-05" db="EMBL/GenBank/DDBJ databases">
        <authorList>
            <person name="Oliphant S.A."/>
            <person name="Watson-Haigh N.S."/>
            <person name="Sumby K.M."/>
            <person name="Gardner J.M."/>
            <person name="Jiranek V."/>
        </authorList>
    </citation>
    <scope>NUCLEOTIDE SEQUENCE</scope>
    <source>
        <strain evidence="2">Ru20-1</strain>
    </source>
</reference>
<name>A0ABY5C472_9LACO</name>
<feature type="compositionally biased region" description="Basic residues" evidence="1">
    <location>
        <begin position="130"/>
        <end position="139"/>
    </location>
</feature>
<dbReference type="Proteomes" id="UP001057532">
    <property type="component" value="Chromosome"/>
</dbReference>
<dbReference type="EMBL" id="CP097478">
    <property type="protein sequence ID" value="USS92978.1"/>
    <property type="molecule type" value="Genomic_DNA"/>
</dbReference>
<dbReference type="InterPro" id="IPR016787">
    <property type="entry name" value="UCP021328"/>
</dbReference>
<feature type="region of interest" description="Disordered" evidence="1">
    <location>
        <begin position="102"/>
        <end position="139"/>
    </location>
</feature>